<dbReference type="AlphaFoldDB" id="A0A194AER1"/>
<comment type="cofactor">
    <cofactor evidence="1">
        <name>[4Fe-4S] cluster</name>
        <dbReference type="ChEBI" id="CHEBI:49883"/>
    </cofactor>
</comment>
<dbReference type="GO" id="GO:0005829">
    <property type="term" value="C:cytosol"/>
    <property type="evidence" value="ECO:0007669"/>
    <property type="project" value="TreeGrafter"/>
</dbReference>
<dbReference type="PROSITE" id="PS51918">
    <property type="entry name" value="RADICAL_SAM"/>
    <property type="match status" value="1"/>
</dbReference>
<evidence type="ECO:0000256" key="2">
    <source>
        <dbReference type="ARBA" id="ARBA00022691"/>
    </source>
</evidence>
<accession>A0A194AER1</accession>
<dbReference type="RefSeq" id="WP_069858181.1">
    <property type="nucleotide sequence ID" value="NZ_BDFE01000015.1"/>
</dbReference>
<keyword evidence="8" id="KW-1185">Reference proteome</keyword>
<evidence type="ECO:0000259" key="6">
    <source>
        <dbReference type="PROSITE" id="PS51918"/>
    </source>
</evidence>
<evidence type="ECO:0000256" key="4">
    <source>
        <dbReference type="ARBA" id="ARBA00023004"/>
    </source>
</evidence>
<comment type="caution">
    <text evidence="7">The sequence shown here is derived from an EMBL/GenBank/DDBJ whole genome shotgun (WGS) entry which is preliminary data.</text>
</comment>
<keyword evidence="4" id="KW-0408">Iron</keyword>
<dbReference type="GO" id="GO:0046872">
    <property type="term" value="F:metal ion binding"/>
    <property type="evidence" value="ECO:0007669"/>
    <property type="project" value="UniProtKB-KW"/>
</dbReference>
<dbReference type="GO" id="GO:0031419">
    <property type="term" value="F:cobalamin binding"/>
    <property type="evidence" value="ECO:0007669"/>
    <property type="project" value="InterPro"/>
</dbReference>
<dbReference type="Proteomes" id="UP000095200">
    <property type="component" value="Unassembled WGS sequence"/>
</dbReference>
<dbReference type="CDD" id="cd01335">
    <property type="entry name" value="Radical_SAM"/>
    <property type="match status" value="1"/>
</dbReference>
<dbReference type="Pfam" id="PF04055">
    <property type="entry name" value="Radical_SAM"/>
    <property type="match status" value="1"/>
</dbReference>
<dbReference type="Gene3D" id="3.40.50.280">
    <property type="entry name" value="Cobalamin-binding domain"/>
    <property type="match status" value="1"/>
</dbReference>
<dbReference type="OrthoDB" id="9804952at2"/>
<evidence type="ECO:0000256" key="1">
    <source>
        <dbReference type="ARBA" id="ARBA00001966"/>
    </source>
</evidence>
<proteinExistence type="predicted"/>
<dbReference type="SMART" id="SM00729">
    <property type="entry name" value="Elp3"/>
    <property type="match status" value="1"/>
</dbReference>
<dbReference type="SUPFAM" id="SSF52242">
    <property type="entry name" value="Cobalamin (vitamin B12)-binding domain"/>
    <property type="match status" value="1"/>
</dbReference>
<protein>
    <submittedName>
        <fullName evidence="7">Radical SAM protein</fullName>
    </submittedName>
</protein>
<reference evidence="8" key="1">
    <citation type="submission" date="2016-06" db="EMBL/GenBank/DDBJ databases">
        <title>Draft genome sequence of Desulfoplanes formicivorans strain Pf12B.</title>
        <authorList>
            <person name="Watanabe M."/>
            <person name="Kojima H."/>
            <person name="Fukui M."/>
        </authorList>
    </citation>
    <scope>NUCLEOTIDE SEQUENCE [LARGE SCALE GENOMIC DNA]</scope>
    <source>
        <strain evidence="8">Pf12B</strain>
    </source>
</reference>
<dbReference type="InterPro" id="IPR023404">
    <property type="entry name" value="rSAM_horseshoe"/>
</dbReference>
<feature type="domain" description="Radical SAM core" evidence="6">
    <location>
        <begin position="215"/>
        <end position="434"/>
    </location>
</feature>
<dbReference type="InterPro" id="IPR051198">
    <property type="entry name" value="BchE-like"/>
</dbReference>
<dbReference type="Gene3D" id="3.80.30.20">
    <property type="entry name" value="tm_1862 like domain"/>
    <property type="match status" value="1"/>
</dbReference>
<evidence type="ECO:0000256" key="3">
    <source>
        <dbReference type="ARBA" id="ARBA00022723"/>
    </source>
</evidence>
<dbReference type="InterPro" id="IPR006638">
    <property type="entry name" value="Elp3/MiaA/NifB-like_rSAM"/>
</dbReference>
<dbReference type="InterPro" id="IPR036724">
    <property type="entry name" value="Cobalamin-bd_sf"/>
</dbReference>
<dbReference type="InterPro" id="IPR007197">
    <property type="entry name" value="rSAM"/>
</dbReference>
<dbReference type="GO" id="GO:0003824">
    <property type="term" value="F:catalytic activity"/>
    <property type="evidence" value="ECO:0007669"/>
    <property type="project" value="InterPro"/>
</dbReference>
<evidence type="ECO:0000313" key="7">
    <source>
        <dbReference type="EMBL" id="GAU08562.1"/>
    </source>
</evidence>
<dbReference type="EMBL" id="BDFE01000015">
    <property type="protein sequence ID" value="GAU08562.1"/>
    <property type="molecule type" value="Genomic_DNA"/>
</dbReference>
<evidence type="ECO:0000313" key="8">
    <source>
        <dbReference type="Proteomes" id="UP000095200"/>
    </source>
</evidence>
<keyword evidence="5" id="KW-0411">Iron-sulfur</keyword>
<gene>
    <name evidence="7" type="ORF">DPF_1275</name>
</gene>
<sequence>MMPSWPTITWNPSADSGNIPHILGINPWVYDFAAYNLWSRPMGLLACLDMLRRSGSSISLLDCMDPTWKGISWPRQNRFGRGHYPKQPLAKPHALRTIARQYGRYGLPFDLVRGALANLSPKPDAILITSVMTYWYPGVTAMIRLVRQTMPRVPIILGGTYASLCPEHAHTQEADLLIKGPLEREDNWQRFWNLLGTTPPILPHGAGMTSALDLYSRPLFAPILGSRGCPFHCEYCASNQLYPQFRQGDFTTIKAGIMSQLARGVRDFAFYDDALLVQPETWLWPLLDWLASLDTPIRLHTPNAMHIRYLTPDVCARFKRAGMTTIRLGLETADFGHRHDAKLTREEWEQGIRTLVAAGFDHKDMACYILFGLPDQEETEVIATINQVKKWGIRPELAHYTPIPGSRLFDRACQVSPFPLTKEPLTQNNSIWPCVPGGFSWDKVTWWKQLTG</sequence>
<name>A0A194AER1_9BACT</name>
<dbReference type="GO" id="GO:0051536">
    <property type="term" value="F:iron-sulfur cluster binding"/>
    <property type="evidence" value="ECO:0007669"/>
    <property type="project" value="UniProtKB-KW"/>
</dbReference>
<dbReference type="STRING" id="1592317.DPF_1275"/>
<keyword evidence="2" id="KW-0949">S-adenosyl-L-methionine</keyword>
<dbReference type="SFLD" id="SFLDS00029">
    <property type="entry name" value="Radical_SAM"/>
    <property type="match status" value="1"/>
</dbReference>
<keyword evidence="3" id="KW-0479">Metal-binding</keyword>
<organism evidence="7 8">
    <name type="scientific">Desulfoplanes formicivorans</name>
    <dbReference type="NCBI Taxonomy" id="1592317"/>
    <lineage>
        <taxon>Bacteria</taxon>
        <taxon>Pseudomonadati</taxon>
        <taxon>Thermodesulfobacteriota</taxon>
        <taxon>Desulfovibrionia</taxon>
        <taxon>Desulfovibrionales</taxon>
        <taxon>Desulfoplanaceae</taxon>
        <taxon>Desulfoplanes</taxon>
    </lineage>
</organism>
<dbReference type="PANTHER" id="PTHR43409">
    <property type="entry name" value="ANAEROBIC MAGNESIUM-PROTOPORPHYRIN IX MONOMETHYL ESTER CYCLASE-RELATED"/>
    <property type="match status" value="1"/>
</dbReference>
<evidence type="ECO:0000256" key="5">
    <source>
        <dbReference type="ARBA" id="ARBA00023014"/>
    </source>
</evidence>
<dbReference type="SUPFAM" id="SSF102114">
    <property type="entry name" value="Radical SAM enzymes"/>
    <property type="match status" value="1"/>
</dbReference>
<dbReference type="PANTHER" id="PTHR43409:SF15">
    <property type="entry name" value="PUTATIVE-RELATED"/>
    <property type="match status" value="1"/>
</dbReference>
<dbReference type="InterPro" id="IPR058240">
    <property type="entry name" value="rSAM_sf"/>
</dbReference>
<dbReference type="SFLD" id="SFLDG01082">
    <property type="entry name" value="B12-binding_domain_containing"/>
    <property type="match status" value="1"/>
</dbReference>